<evidence type="ECO:0000313" key="4">
    <source>
        <dbReference type="Proteomes" id="UP000249264"/>
    </source>
</evidence>
<dbReference type="AlphaFoldDB" id="A0A2X4RAT5"/>
<dbReference type="RefSeq" id="WP_231913700.1">
    <property type="nucleotide sequence ID" value="NZ_CP065689.1"/>
</dbReference>
<dbReference type="PROSITE" id="PS51318">
    <property type="entry name" value="TAT"/>
    <property type="match status" value="1"/>
</dbReference>
<feature type="domain" description="Phospholipase D N-terminal" evidence="2">
    <location>
        <begin position="79"/>
        <end position="180"/>
    </location>
</feature>
<accession>A0A2X4RAT5</accession>
<dbReference type="PANTHER" id="PTHR43606:SF2">
    <property type="entry name" value="ALKALINE PHOSPHATASE FAMILY PROTEIN (AFU_ORTHOLOGUE AFUA_5G03860)"/>
    <property type="match status" value="1"/>
</dbReference>
<dbReference type="PANTHER" id="PTHR43606">
    <property type="entry name" value="PHOSPHATASE, PUTATIVE (AFU_ORTHOLOGUE AFUA_6G08710)-RELATED"/>
    <property type="match status" value="1"/>
</dbReference>
<reference evidence="3 4" key="1">
    <citation type="submission" date="2018-06" db="EMBL/GenBank/DDBJ databases">
        <authorList>
            <consortium name="Pathogen Informatics"/>
            <person name="Doyle S."/>
        </authorList>
    </citation>
    <scope>NUCLEOTIDE SEQUENCE [LARGE SCALE GENOMIC DNA]</scope>
    <source>
        <strain evidence="3 4">NCTC10288</strain>
    </source>
</reference>
<organism evidence="3 4">
    <name type="scientific">Corynebacterium minutissimum</name>
    <dbReference type="NCBI Taxonomy" id="38301"/>
    <lineage>
        <taxon>Bacteria</taxon>
        <taxon>Bacillati</taxon>
        <taxon>Actinomycetota</taxon>
        <taxon>Actinomycetes</taxon>
        <taxon>Mycobacteriales</taxon>
        <taxon>Corynebacteriaceae</taxon>
        <taxon>Corynebacterium</taxon>
    </lineage>
</organism>
<dbReference type="InterPro" id="IPR018946">
    <property type="entry name" value="PhoD-like_MPP"/>
</dbReference>
<dbReference type="KEGG" id="cmin:NCTC10288_01814"/>
<dbReference type="InterPro" id="IPR038607">
    <property type="entry name" value="PhoD-like_sf"/>
</dbReference>
<dbReference type="Pfam" id="PF16655">
    <property type="entry name" value="PhoD_N"/>
    <property type="match status" value="1"/>
</dbReference>
<dbReference type="InterPro" id="IPR052900">
    <property type="entry name" value="Phospholipid_Metab_Enz"/>
</dbReference>
<evidence type="ECO:0000259" key="1">
    <source>
        <dbReference type="Pfam" id="PF09423"/>
    </source>
</evidence>
<dbReference type="InterPro" id="IPR029052">
    <property type="entry name" value="Metallo-depent_PP-like"/>
</dbReference>
<evidence type="ECO:0000259" key="2">
    <source>
        <dbReference type="Pfam" id="PF16655"/>
    </source>
</evidence>
<dbReference type="EC" id="3.1.4.4" evidence="3"/>
<dbReference type="SUPFAM" id="SSF56300">
    <property type="entry name" value="Metallo-dependent phosphatases"/>
    <property type="match status" value="1"/>
</dbReference>
<keyword evidence="3" id="KW-0378">Hydrolase</keyword>
<dbReference type="STRING" id="38301.NX84_04770"/>
<proteinExistence type="predicted"/>
<sequence>MSHEFGSMNGPSHLSNFSANSLTPSRINRRTALRWGAASATTAAAGFGLASAAAQRTETGTAPLDTYNQDSDAQLPFLHGVASGDPLPTSVVLWTRVTPDRDCLPGSGMGEDVDVDWEIATDESMNSVVAQGRVTASVDHDHTVHVDPFGLAPDTEYFYRFRVASGPHEGAVSPVGRTKTAPAVDAEVESLTFAVASCANYESGFFNAYKDMAERGRSGEIDFVVFLGDYIYEYPTGEYAGKSGVARPHHPVWEIVTLEDYRIRYGRYRTDAHLQAAHAAAPWVVVWDDHETANNSWREGAENHTPGFVEGEWTRRWNDALQAYYEWMPLRQKQLSEGGKLYRNLRFGSLMELTMMDLRTYRDQETTSANFGDPNRTIVGDEQLQWLRDTISMSDATWMVMGNSVMMAPMRIMTFPGNDAANEGLRFVKGNTSGFAVNSDQWDGYTADRDRLLEALEAREGNSLFITGDIHSEWANDIYRGENRVACEMVTTSTSAPNIDEILTTYTGIYHAEDNSTSLLIEDAIKSANPWVKHLDYDSHGYAVANLFPGRVDMNYYRVSDVEDPDASVTLAVTKTWTPEGGFDS</sequence>
<dbReference type="InterPro" id="IPR032093">
    <property type="entry name" value="PhoD_N"/>
</dbReference>
<dbReference type="GeneID" id="70783695"/>
<dbReference type="CDD" id="cd07389">
    <property type="entry name" value="MPP_PhoD"/>
    <property type="match status" value="1"/>
</dbReference>
<gene>
    <name evidence="3" type="primary">pld_2</name>
    <name evidence="3" type="ORF">NCTC10288_01814</name>
</gene>
<dbReference type="Proteomes" id="UP000249264">
    <property type="component" value="Chromosome 1"/>
</dbReference>
<feature type="domain" description="PhoD-like phosphatase metallophosphatase" evidence="1">
    <location>
        <begin position="193"/>
        <end position="555"/>
    </location>
</feature>
<dbReference type="Pfam" id="PF09423">
    <property type="entry name" value="PhoD"/>
    <property type="match status" value="1"/>
</dbReference>
<dbReference type="GO" id="GO:0004630">
    <property type="term" value="F:phospholipase D activity"/>
    <property type="evidence" value="ECO:0007669"/>
    <property type="project" value="UniProtKB-EC"/>
</dbReference>
<evidence type="ECO:0000313" key="3">
    <source>
        <dbReference type="EMBL" id="SQI00497.1"/>
    </source>
</evidence>
<dbReference type="InterPro" id="IPR006311">
    <property type="entry name" value="TAT_signal"/>
</dbReference>
<protein>
    <submittedName>
        <fullName evidence="3">Phosphodiesterase/alkaline phosphatase D</fullName>
        <ecNumber evidence="3">3.1.4.4</ecNumber>
    </submittedName>
</protein>
<dbReference type="Gene3D" id="2.60.40.380">
    <property type="entry name" value="Purple acid phosphatase-like, N-terminal"/>
    <property type="match status" value="1"/>
</dbReference>
<dbReference type="Gene3D" id="3.60.21.70">
    <property type="entry name" value="PhoD-like phosphatase"/>
    <property type="match status" value="1"/>
</dbReference>
<name>A0A2X4RAT5_9CORY</name>
<dbReference type="EMBL" id="LS483460">
    <property type="protein sequence ID" value="SQI00497.1"/>
    <property type="molecule type" value="Genomic_DNA"/>
</dbReference>